<dbReference type="Pfam" id="PF12172">
    <property type="entry name" value="zf-ChsH2"/>
    <property type="match status" value="1"/>
</dbReference>
<dbReference type="InterPro" id="IPR022002">
    <property type="entry name" value="ChsH2_Znr"/>
</dbReference>
<dbReference type="InterPro" id="IPR002878">
    <property type="entry name" value="ChsH2_C"/>
</dbReference>
<accession>A0A3E1HLN3</accession>
<proteinExistence type="predicted"/>
<dbReference type="RefSeq" id="WP_116539304.1">
    <property type="nucleotide sequence ID" value="NZ_QAYL01000001.1"/>
</dbReference>
<dbReference type="Proteomes" id="UP000258522">
    <property type="component" value="Unassembled WGS sequence"/>
</dbReference>
<evidence type="ECO:0000259" key="2">
    <source>
        <dbReference type="Pfam" id="PF12172"/>
    </source>
</evidence>
<name>A0A3E1HLN3_9MYCO</name>
<comment type="caution">
    <text evidence="3">The sequence shown here is derived from an EMBL/GenBank/DDBJ whole genome shotgun (WGS) entry which is preliminary data.</text>
</comment>
<feature type="domain" description="ChsH2 C-terminal OB-fold" evidence="1">
    <location>
        <begin position="58"/>
        <end position="125"/>
    </location>
</feature>
<reference evidence="3 4" key="1">
    <citation type="submission" date="2018-07" db="EMBL/GenBank/DDBJ databases">
        <title>Whole genome sequence of Mycobacterium uberis.</title>
        <authorList>
            <person name="Benjak A."/>
        </authorList>
    </citation>
    <scope>NUCLEOTIDE SEQUENCE [LARGE SCALE GENOMIC DNA]</scope>
    <source>
        <strain evidence="3 4">Jura</strain>
    </source>
</reference>
<organism evidence="3 4">
    <name type="scientific">Mycobacterium uberis</name>
    <dbReference type="NCBI Taxonomy" id="2162698"/>
    <lineage>
        <taxon>Bacteria</taxon>
        <taxon>Bacillati</taxon>
        <taxon>Actinomycetota</taxon>
        <taxon>Actinomycetes</taxon>
        <taxon>Mycobacteriales</taxon>
        <taxon>Mycobacteriaceae</taxon>
        <taxon>Mycobacterium</taxon>
    </lineage>
</organism>
<dbReference type="EMBL" id="QAYL01000001">
    <property type="protein sequence ID" value="RFD27316.1"/>
    <property type="molecule type" value="Genomic_DNA"/>
</dbReference>
<dbReference type="PANTHER" id="PTHR34075:SF5">
    <property type="entry name" value="BLR3430 PROTEIN"/>
    <property type="match status" value="1"/>
</dbReference>
<keyword evidence="4" id="KW-1185">Reference proteome</keyword>
<dbReference type="InterPro" id="IPR012340">
    <property type="entry name" value="NA-bd_OB-fold"/>
</dbReference>
<dbReference type="AlphaFoldDB" id="A0A3E1HLN3"/>
<dbReference type="Pfam" id="PF01796">
    <property type="entry name" value="OB_ChsH2_C"/>
    <property type="match status" value="1"/>
</dbReference>
<dbReference type="InterPro" id="IPR052513">
    <property type="entry name" value="Thioester_dehydratase-like"/>
</dbReference>
<evidence type="ECO:0000313" key="3">
    <source>
        <dbReference type="EMBL" id="RFD27316.1"/>
    </source>
</evidence>
<protein>
    <submittedName>
        <fullName evidence="3">Benzoylsuccinyl-CoA thiolase</fullName>
    </submittedName>
</protein>
<sequence length="146" mass="15937">MPEATHHEPAIEGWFATDYTGNPHLIGSKCPQCGTYVFPPRENNCPNPACTSDTLESVTLSTRGTLWSYTENRYAPPPPYPSPDPFEPFAVAAVELTHEGIIVLGKVVEGTLATDLKVGIEMKLATMPLFVDDDGVERIVYGWSIA</sequence>
<dbReference type="SUPFAM" id="SSF50249">
    <property type="entry name" value="Nucleic acid-binding proteins"/>
    <property type="match status" value="1"/>
</dbReference>
<evidence type="ECO:0000259" key="1">
    <source>
        <dbReference type="Pfam" id="PF01796"/>
    </source>
</evidence>
<dbReference type="Gene3D" id="6.10.30.10">
    <property type="match status" value="1"/>
</dbReference>
<evidence type="ECO:0000313" key="4">
    <source>
        <dbReference type="Proteomes" id="UP000258522"/>
    </source>
</evidence>
<dbReference type="OrthoDB" id="4303499at2"/>
<gene>
    <name evidence="3" type="ORF">MUBE_01660</name>
</gene>
<feature type="domain" description="ChsH2 rubredoxin-like zinc ribbon" evidence="2">
    <location>
        <begin position="23"/>
        <end position="56"/>
    </location>
</feature>
<dbReference type="PANTHER" id="PTHR34075">
    <property type="entry name" value="BLR3430 PROTEIN"/>
    <property type="match status" value="1"/>
</dbReference>